<gene>
    <name evidence="1" type="ORF">IC229_34275</name>
</gene>
<dbReference type="RefSeq" id="WP_190893434.1">
    <property type="nucleotide sequence ID" value="NZ_JACWZY010000068.1"/>
</dbReference>
<dbReference type="AlphaFoldDB" id="A0A927AWH1"/>
<dbReference type="Proteomes" id="UP000598820">
    <property type="component" value="Unassembled WGS sequence"/>
</dbReference>
<sequence length="498" mass="58523">MDITKSNPDNEFYMMNYSADFGVLRSHNLSIIMEDFDIKELKDIDSDRLIGLIREKYFKYDNNLRSIMNSLLDLCNNKNDKIHLSFLDFEDDTKDRQSQYERYLKRAFESAQVSRVQDLIARQERSTDALLKLINEVKHFKEVHYIDFSQERLKESKDESSIKQSFINELFKQNSDNYKRFKQYTQNTQLLDRIPFQFIVTKPKGKKVAGDFKNQSCLITFSNLEAIGENAGVYAFQSSDQRVVDNLVDIYRTYANLQKDKRNKNSSWDKFKSLVDLGSERVLQCVLKFKSINEEHPEFRNIISLSDFQAAARLQHLFEQEKVYLPELNYHSVSSNGREIVAPFSENFFTTGTYFGVGLFSDAPNELTLNEYMTKNYFSNLFTMVRSNENHSNILRVKGREFGEIWREDNQRDYGLIAKLRCEINSQNVTLFILGGINHFGTERVADYLYKHWQSLSEKTDGMPFLGVYEFSLSGADQYDTKEELFYVQKHNQDWVKV</sequence>
<evidence type="ECO:0000313" key="2">
    <source>
        <dbReference type="Proteomes" id="UP000598820"/>
    </source>
</evidence>
<comment type="caution">
    <text evidence="1">The sequence shown here is derived from an EMBL/GenBank/DDBJ whole genome shotgun (WGS) entry which is preliminary data.</text>
</comment>
<dbReference type="EMBL" id="JACWZY010000068">
    <property type="protein sequence ID" value="MBD2705725.1"/>
    <property type="molecule type" value="Genomic_DNA"/>
</dbReference>
<accession>A0A927AWH1</accession>
<name>A0A927AWH1_9BACT</name>
<keyword evidence="2" id="KW-1185">Reference proteome</keyword>
<reference evidence="1" key="1">
    <citation type="submission" date="2020-09" db="EMBL/GenBank/DDBJ databases">
        <authorList>
            <person name="Kim M.K."/>
        </authorList>
    </citation>
    <scope>NUCLEOTIDE SEQUENCE</scope>
    <source>
        <strain evidence="1">BT702</strain>
    </source>
</reference>
<organism evidence="1 2">
    <name type="scientific">Spirosoma profusum</name>
    <dbReference type="NCBI Taxonomy" id="2771354"/>
    <lineage>
        <taxon>Bacteria</taxon>
        <taxon>Pseudomonadati</taxon>
        <taxon>Bacteroidota</taxon>
        <taxon>Cytophagia</taxon>
        <taxon>Cytophagales</taxon>
        <taxon>Cytophagaceae</taxon>
        <taxon>Spirosoma</taxon>
    </lineage>
</organism>
<proteinExistence type="predicted"/>
<protein>
    <submittedName>
        <fullName evidence="1">Uncharacterized protein</fullName>
    </submittedName>
</protein>
<evidence type="ECO:0000313" key="1">
    <source>
        <dbReference type="EMBL" id="MBD2705725.1"/>
    </source>
</evidence>